<protein>
    <submittedName>
        <fullName evidence="2">VOC family protein</fullName>
    </submittedName>
</protein>
<dbReference type="SUPFAM" id="SSF54593">
    <property type="entry name" value="Glyoxalase/Bleomycin resistance protein/Dihydroxybiphenyl dioxygenase"/>
    <property type="match status" value="1"/>
</dbReference>
<evidence type="ECO:0000313" key="3">
    <source>
        <dbReference type="Proteomes" id="UP000574690"/>
    </source>
</evidence>
<gene>
    <name evidence="2" type="ORF">HOQ43_01140</name>
</gene>
<dbReference type="Pfam" id="PF18029">
    <property type="entry name" value="Glyoxalase_6"/>
    <property type="match status" value="2"/>
</dbReference>
<organism evidence="2 3">
    <name type="scientific">Glycomyces artemisiae</name>
    <dbReference type="NCBI Taxonomy" id="1076443"/>
    <lineage>
        <taxon>Bacteria</taxon>
        <taxon>Bacillati</taxon>
        <taxon>Actinomycetota</taxon>
        <taxon>Actinomycetes</taxon>
        <taxon>Glycomycetales</taxon>
        <taxon>Glycomycetaceae</taxon>
        <taxon>Glycomyces</taxon>
    </lineage>
</organism>
<dbReference type="InterPro" id="IPR029068">
    <property type="entry name" value="Glyas_Bleomycin-R_OHBP_Dase"/>
</dbReference>
<reference evidence="2 3" key="1">
    <citation type="submission" date="2020-05" db="EMBL/GenBank/DDBJ databases">
        <title>DNA-SIP metagenomic assembled genomes.</title>
        <authorList>
            <person name="Yu J."/>
        </authorList>
    </citation>
    <scope>NUCLEOTIDE SEQUENCE [LARGE SCALE GENOMIC DNA]</scope>
    <source>
        <strain evidence="2">Bin5.27</strain>
    </source>
</reference>
<dbReference type="AlphaFoldDB" id="A0A850BYS0"/>
<dbReference type="EMBL" id="JABFXE010000046">
    <property type="protein sequence ID" value="NUQ87059.1"/>
    <property type="molecule type" value="Genomic_DNA"/>
</dbReference>
<evidence type="ECO:0000313" key="2">
    <source>
        <dbReference type="EMBL" id="NUQ87059.1"/>
    </source>
</evidence>
<dbReference type="PANTHER" id="PTHR35908:SF1">
    <property type="entry name" value="CONSERVED PROTEIN"/>
    <property type="match status" value="1"/>
</dbReference>
<accession>A0A850BYS0</accession>
<feature type="domain" description="Glyoxalase-like" evidence="1">
    <location>
        <begin position="10"/>
        <end position="110"/>
    </location>
</feature>
<name>A0A850BYS0_9ACTN</name>
<dbReference type="Proteomes" id="UP000574690">
    <property type="component" value="Unassembled WGS sequence"/>
</dbReference>
<feature type="domain" description="Glyoxalase-like" evidence="1">
    <location>
        <begin position="134"/>
        <end position="240"/>
    </location>
</feature>
<comment type="caution">
    <text evidence="2">The sequence shown here is derived from an EMBL/GenBank/DDBJ whole genome shotgun (WGS) entry which is preliminary data.</text>
</comment>
<dbReference type="Gene3D" id="3.10.180.10">
    <property type="entry name" value="2,3-Dihydroxybiphenyl 1,2-Dioxygenase, domain 1"/>
    <property type="match status" value="2"/>
</dbReference>
<dbReference type="InterPro" id="IPR041581">
    <property type="entry name" value="Glyoxalase_6"/>
</dbReference>
<evidence type="ECO:0000259" key="1">
    <source>
        <dbReference type="Pfam" id="PF18029"/>
    </source>
</evidence>
<proteinExistence type="predicted"/>
<dbReference type="PANTHER" id="PTHR35908">
    <property type="entry name" value="HYPOTHETICAL FUSION PROTEIN"/>
    <property type="match status" value="1"/>
</dbReference>
<sequence>MAIHWTTVLLDFPGADFDAAAGFWTEATGSALSSPWAEHPEFASLVPAHGDPYLALQRLGRGEARVHPDFHVEDLAAETERALALGAAKTGGEPGLVVLASPAGLPFCLIVHKEGQSDVPPPTDWNGRASRLDQICIDVPPEAFDRELAFWSGFTDWPRSTSDDGEFRRLLPPPGLPVHFLLQHLDSAAPGQDAKAHLDFSCADVEAETARHAAVGAVPVRRHRHWQVMRDPVGLEYCLTDKAPDGSWVPSS</sequence>